<dbReference type="InterPro" id="IPR023772">
    <property type="entry name" value="DNA-bd_HTH_TetR-type_CS"/>
</dbReference>
<dbReference type="InterPro" id="IPR001647">
    <property type="entry name" value="HTH_TetR"/>
</dbReference>
<feature type="domain" description="HTH tetR-type" evidence="5">
    <location>
        <begin position="1"/>
        <end position="61"/>
    </location>
</feature>
<dbReference type="PANTHER" id="PTHR30055">
    <property type="entry name" value="HTH-TYPE TRANSCRIPTIONAL REGULATOR RUTR"/>
    <property type="match status" value="1"/>
</dbReference>
<dbReference type="EMBL" id="AP022595">
    <property type="protein sequence ID" value="BBY60377.1"/>
    <property type="molecule type" value="Genomic_DNA"/>
</dbReference>
<evidence type="ECO:0000313" key="7">
    <source>
        <dbReference type="Proteomes" id="UP000466445"/>
    </source>
</evidence>
<dbReference type="Pfam" id="PF00440">
    <property type="entry name" value="TetR_N"/>
    <property type="match status" value="1"/>
</dbReference>
<sequence>MGIGDRIIAAAASCVRDFGVERVTLAEIARRAGVSRPTVYRRWPDTNTIVASLLTDRITGTWRAVPAVSAGRTGLVERIVEVARRLRDDTLITSVLRSAPDLAMVYIAGRLGTSQQILIDLLVDALRAAQADGSVRAGDVRQMSAMVLLIGQSTIQSAQIVEPILDADALGVELSRALNGYLAP</sequence>
<keyword evidence="2 4" id="KW-0238">DNA-binding</keyword>
<keyword evidence="1" id="KW-0805">Transcription regulation</keyword>
<evidence type="ECO:0000256" key="3">
    <source>
        <dbReference type="ARBA" id="ARBA00023163"/>
    </source>
</evidence>
<accession>A0A7I7STP4</accession>
<dbReference type="PROSITE" id="PS50977">
    <property type="entry name" value="HTH_TETR_2"/>
    <property type="match status" value="1"/>
</dbReference>
<dbReference type="KEGG" id="msar:MSAR_35130"/>
<evidence type="ECO:0000256" key="4">
    <source>
        <dbReference type="PROSITE-ProRule" id="PRU00335"/>
    </source>
</evidence>
<evidence type="ECO:0000256" key="2">
    <source>
        <dbReference type="ARBA" id="ARBA00023125"/>
    </source>
</evidence>
<gene>
    <name evidence="6" type="ORF">MSAR_35130</name>
</gene>
<evidence type="ECO:0000256" key="1">
    <source>
        <dbReference type="ARBA" id="ARBA00023015"/>
    </source>
</evidence>
<feature type="DNA-binding region" description="H-T-H motif" evidence="4">
    <location>
        <begin position="24"/>
        <end position="43"/>
    </location>
</feature>
<organism evidence="6 7">
    <name type="scientific">Mycolicibacterium sarraceniae</name>
    <dbReference type="NCBI Taxonomy" id="1534348"/>
    <lineage>
        <taxon>Bacteria</taxon>
        <taxon>Bacillati</taxon>
        <taxon>Actinomycetota</taxon>
        <taxon>Actinomycetes</taxon>
        <taxon>Mycobacteriales</taxon>
        <taxon>Mycobacteriaceae</taxon>
        <taxon>Mycolicibacterium</taxon>
    </lineage>
</organism>
<evidence type="ECO:0000259" key="5">
    <source>
        <dbReference type="PROSITE" id="PS50977"/>
    </source>
</evidence>
<proteinExistence type="predicted"/>
<dbReference type="Gene3D" id="1.10.357.10">
    <property type="entry name" value="Tetracycline Repressor, domain 2"/>
    <property type="match status" value="1"/>
</dbReference>
<name>A0A7I7STP4_9MYCO</name>
<dbReference type="Proteomes" id="UP000466445">
    <property type="component" value="Chromosome"/>
</dbReference>
<dbReference type="PROSITE" id="PS01081">
    <property type="entry name" value="HTH_TETR_1"/>
    <property type="match status" value="1"/>
</dbReference>
<keyword evidence="3" id="KW-0804">Transcription</keyword>
<evidence type="ECO:0000313" key="6">
    <source>
        <dbReference type="EMBL" id="BBY60377.1"/>
    </source>
</evidence>
<dbReference type="PANTHER" id="PTHR30055:SF238">
    <property type="entry name" value="MYCOFACTOCIN BIOSYNTHESIS TRANSCRIPTIONAL REGULATOR MFTR-RELATED"/>
    <property type="match status" value="1"/>
</dbReference>
<dbReference type="AlphaFoldDB" id="A0A7I7STP4"/>
<dbReference type="InterPro" id="IPR009057">
    <property type="entry name" value="Homeodomain-like_sf"/>
</dbReference>
<keyword evidence="7" id="KW-1185">Reference proteome</keyword>
<reference evidence="6 7" key="1">
    <citation type="journal article" date="2019" name="Emerg. Microbes Infect.">
        <title>Comprehensive subspecies identification of 175 nontuberculous mycobacteria species based on 7547 genomic profiles.</title>
        <authorList>
            <person name="Matsumoto Y."/>
            <person name="Kinjo T."/>
            <person name="Motooka D."/>
            <person name="Nabeya D."/>
            <person name="Jung N."/>
            <person name="Uechi K."/>
            <person name="Horii T."/>
            <person name="Iida T."/>
            <person name="Fujita J."/>
            <person name="Nakamura S."/>
        </authorList>
    </citation>
    <scope>NUCLEOTIDE SEQUENCE [LARGE SCALE GENOMIC DNA]</scope>
    <source>
        <strain evidence="6 7">JCM 30395</strain>
    </source>
</reference>
<dbReference type="InterPro" id="IPR050109">
    <property type="entry name" value="HTH-type_TetR-like_transc_reg"/>
</dbReference>
<dbReference type="GO" id="GO:0000976">
    <property type="term" value="F:transcription cis-regulatory region binding"/>
    <property type="evidence" value="ECO:0007669"/>
    <property type="project" value="TreeGrafter"/>
</dbReference>
<dbReference type="SUPFAM" id="SSF46689">
    <property type="entry name" value="Homeodomain-like"/>
    <property type="match status" value="1"/>
</dbReference>
<protein>
    <submittedName>
        <fullName evidence="6">TetR family transcriptional regulator</fullName>
    </submittedName>
</protein>
<dbReference type="GO" id="GO:0003700">
    <property type="term" value="F:DNA-binding transcription factor activity"/>
    <property type="evidence" value="ECO:0007669"/>
    <property type="project" value="TreeGrafter"/>
</dbReference>